<dbReference type="InterPro" id="IPR001680">
    <property type="entry name" value="WD40_rpt"/>
</dbReference>
<dbReference type="InterPro" id="IPR036322">
    <property type="entry name" value="WD40_repeat_dom_sf"/>
</dbReference>
<keyword evidence="2" id="KW-0698">rRNA processing</keyword>
<reference evidence="9" key="1">
    <citation type="submission" date="2020-12" db="EMBL/GenBank/DDBJ databases">
        <title>Metabolic potential, ecology and presence of endohyphal bacteria is reflected in genomic diversity of Mucoromycotina.</title>
        <authorList>
            <person name="Muszewska A."/>
            <person name="Okrasinska A."/>
            <person name="Steczkiewicz K."/>
            <person name="Drgas O."/>
            <person name="Orlowska M."/>
            <person name="Perlinska-Lenart U."/>
            <person name="Aleksandrzak-Piekarczyk T."/>
            <person name="Szatraj K."/>
            <person name="Zielenkiewicz U."/>
            <person name="Pilsyk S."/>
            <person name="Malc E."/>
            <person name="Mieczkowski P."/>
            <person name="Kruszewska J.S."/>
            <person name="Biernat P."/>
            <person name="Pawlowska J."/>
        </authorList>
    </citation>
    <scope>NUCLEOTIDE SEQUENCE</scope>
    <source>
        <strain evidence="9">WA0000017839</strain>
    </source>
</reference>
<dbReference type="GO" id="GO:0032040">
    <property type="term" value="C:small-subunit processome"/>
    <property type="evidence" value="ECO:0007669"/>
    <property type="project" value="TreeGrafter"/>
</dbReference>
<feature type="compositionally biased region" description="Basic and acidic residues" evidence="8">
    <location>
        <begin position="111"/>
        <end position="128"/>
    </location>
</feature>
<feature type="region of interest" description="Disordered" evidence="8">
    <location>
        <begin position="182"/>
        <end position="210"/>
    </location>
</feature>
<organism evidence="9 10">
    <name type="scientific">Mucor saturninus</name>
    <dbReference type="NCBI Taxonomy" id="64648"/>
    <lineage>
        <taxon>Eukaryota</taxon>
        <taxon>Fungi</taxon>
        <taxon>Fungi incertae sedis</taxon>
        <taxon>Mucoromycota</taxon>
        <taxon>Mucoromycotina</taxon>
        <taxon>Mucoromycetes</taxon>
        <taxon>Mucorales</taxon>
        <taxon>Mucorineae</taxon>
        <taxon>Mucoraceae</taxon>
        <taxon>Mucor</taxon>
    </lineage>
</organism>
<name>A0A8H7QXV0_9FUNG</name>
<protein>
    <recommendedName>
        <fullName evidence="11">U3 small nucleolar RNA-associated protein 18</fullName>
    </recommendedName>
</protein>
<keyword evidence="10" id="KW-1185">Reference proteome</keyword>
<dbReference type="PROSITE" id="PS50082">
    <property type="entry name" value="WD_REPEATS_2"/>
    <property type="match status" value="1"/>
</dbReference>
<evidence type="ECO:0000256" key="8">
    <source>
        <dbReference type="SAM" id="MobiDB-lite"/>
    </source>
</evidence>
<feature type="repeat" description="WD" evidence="7">
    <location>
        <begin position="248"/>
        <end position="282"/>
    </location>
</feature>
<dbReference type="PANTHER" id="PTHR18359">
    <property type="entry name" value="WD-REPEAT PROTEIN-RELATED"/>
    <property type="match status" value="1"/>
</dbReference>
<dbReference type="AlphaFoldDB" id="A0A8H7QXV0"/>
<evidence type="ECO:0000313" key="10">
    <source>
        <dbReference type="Proteomes" id="UP000603453"/>
    </source>
</evidence>
<evidence type="ECO:0000256" key="3">
    <source>
        <dbReference type="ARBA" id="ARBA00022574"/>
    </source>
</evidence>
<dbReference type="Pfam" id="PF00400">
    <property type="entry name" value="WD40"/>
    <property type="match status" value="1"/>
</dbReference>
<feature type="compositionally biased region" description="Acidic residues" evidence="8">
    <location>
        <begin position="83"/>
        <end position="94"/>
    </location>
</feature>
<evidence type="ECO:0000313" key="9">
    <source>
        <dbReference type="EMBL" id="KAG2200658.1"/>
    </source>
</evidence>
<evidence type="ECO:0000256" key="6">
    <source>
        <dbReference type="ARBA" id="ARBA00025767"/>
    </source>
</evidence>
<keyword evidence="3 7" id="KW-0853">WD repeat</keyword>
<dbReference type="SMART" id="SM00320">
    <property type="entry name" value="WD40"/>
    <property type="match status" value="6"/>
</dbReference>
<comment type="caution">
    <text evidence="9">The sequence shown here is derived from an EMBL/GenBank/DDBJ whole genome shotgun (WGS) entry which is preliminary data.</text>
</comment>
<comment type="similarity">
    <text evidence="6">Belongs to the WD repeat UTP18 family.</text>
</comment>
<accession>A0A8H7QXV0</accession>
<dbReference type="GO" id="GO:0034388">
    <property type="term" value="C:Pwp2p-containing subcomplex of 90S preribosome"/>
    <property type="evidence" value="ECO:0007669"/>
    <property type="project" value="TreeGrafter"/>
</dbReference>
<feature type="compositionally biased region" description="Acidic residues" evidence="8">
    <location>
        <begin position="101"/>
        <end position="110"/>
    </location>
</feature>
<dbReference type="InterPro" id="IPR045161">
    <property type="entry name" value="Utp18"/>
</dbReference>
<keyword evidence="5" id="KW-0539">Nucleus</keyword>
<feature type="compositionally biased region" description="Acidic residues" evidence="8">
    <location>
        <begin position="191"/>
        <end position="207"/>
    </location>
</feature>
<dbReference type="GO" id="GO:0006364">
    <property type="term" value="P:rRNA processing"/>
    <property type="evidence" value="ECO:0007669"/>
    <property type="project" value="UniProtKB-KW"/>
</dbReference>
<evidence type="ECO:0000256" key="2">
    <source>
        <dbReference type="ARBA" id="ARBA00022552"/>
    </source>
</evidence>
<evidence type="ECO:0000256" key="1">
    <source>
        <dbReference type="ARBA" id="ARBA00004604"/>
    </source>
</evidence>
<evidence type="ECO:0000256" key="7">
    <source>
        <dbReference type="PROSITE-ProRule" id="PRU00221"/>
    </source>
</evidence>
<dbReference type="EMBL" id="JAEPRD010000080">
    <property type="protein sequence ID" value="KAG2200658.1"/>
    <property type="molecule type" value="Genomic_DNA"/>
</dbReference>
<evidence type="ECO:0000256" key="4">
    <source>
        <dbReference type="ARBA" id="ARBA00022737"/>
    </source>
</evidence>
<sequence>MAPLTKKAKKEASEKELEGFLFGDSNDDVWAKTGHELDQTESKKEDQEDEEETEETEQTFFFDSGPVSYTLDAPVELDHQSDSEIDYEAEEGTDADANSESGDDDENDSESESKLDGKAAWEDEDDKRIQISLSASNITKKLRNDVDEDIVDGVEYSRRLRRQFNKIYPKPEWATLPSEIKADRKRKAMESDDEDNKDNDDEEEQLDEETRLDLLKSTMGILARRTRKTALPSNRLDILRIKNANRAAPKNHTQITAIAFHPNAQIMLTAGMDKTLRLFQIDGKINPKIQSVVFKDMPIFHAEFHPSGNQIVVSGRRQFFYIYDIQSGIIDRCPGIWGKEEKSLERFSISPCGRYIAFLGKHGVIIIVSYLTKQWFCDLIVNKVVESVDWSADGEFIFGFSSEGEVFQFDIQKKACVKRWIDDGCIGASVIKVSPNENYYATGSSTGVVNLYDRSVLDPKIIRPKPIKAFMNLTTRINNILFNHDSKLMVVSSHSKQDQLKVIHVPTATTFSNWPTDRTPLGKVGRVAFSPNSDYLAVANDKGAVLLYTLKHYALQ</sequence>
<feature type="compositionally biased region" description="Basic and acidic residues" evidence="8">
    <location>
        <begin position="29"/>
        <end position="46"/>
    </location>
</feature>
<proteinExistence type="inferred from homology"/>
<feature type="region of interest" description="Disordered" evidence="8">
    <location>
        <begin position="1"/>
        <end position="128"/>
    </location>
</feature>
<comment type="subcellular location">
    <subcellularLocation>
        <location evidence="1">Nucleus</location>
        <location evidence="1">Nucleolus</location>
    </subcellularLocation>
</comment>
<gene>
    <name evidence="9" type="ORF">INT47_005814</name>
</gene>
<feature type="compositionally biased region" description="Acidic residues" evidence="8">
    <location>
        <begin position="47"/>
        <end position="57"/>
    </location>
</feature>
<dbReference type="PANTHER" id="PTHR18359:SF0">
    <property type="entry name" value="U3 SMALL NUCLEOLAR RNA-ASSOCIATED PROTEIN 18 HOMOLOG"/>
    <property type="match status" value="1"/>
</dbReference>
<dbReference type="SUPFAM" id="SSF50978">
    <property type="entry name" value="WD40 repeat-like"/>
    <property type="match status" value="1"/>
</dbReference>
<dbReference type="Gene3D" id="2.130.10.10">
    <property type="entry name" value="YVTN repeat-like/Quinoprotein amine dehydrogenase"/>
    <property type="match status" value="1"/>
</dbReference>
<keyword evidence="4" id="KW-0677">Repeat</keyword>
<dbReference type="Proteomes" id="UP000603453">
    <property type="component" value="Unassembled WGS sequence"/>
</dbReference>
<dbReference type="InterPro" id="IPR015943">
    <property type="entry name" value="WD40/YVTN_repeat-like_dom_sf"/>
</dbReference>
<evidence type="ECO:0000256" key="5">
    <source>
        <dbReference type="ARBA" id="ARBA00023242"/>
    </source>
</evidence>
<evidence type="ECO:0008006" key="11">
    <source>
        <dbReference type="Google" id="ProtNLM"/>
    </source>
</evidence>
<dbReference type="OrthoDB" id="1935146at2759"/>